<dbReference type="EMBL" id="JAPESX010000877">
    <property type="protein sequence ID" value="KAJ8119391.1"/>
    <property type="molecule type" value="Genomic_DNA"/>
</dbReference>
<dbReference type="Proteomes" id="UP001153334">
    <property type="component" value="Unassembled WGS sequence"/>
</dbReference>
<evidence type="ECO:0000313" key="1">
    <source>
        <dbReference type="EMBL" id="KAJ8119391.1"/>
    </source>
</evidence>
<accession>A0ACC2IVY6</accession>
<comment type="caution">
    <text evidence="1">The sequence shown here is derived from an EMBL/GenBank/DDBJ whole genome shotgun (WGS) entry which is preliminary data.</text>
</comment>
<name>A0ACC2IVY6_9PEZI</name>
<protein>
    <submittedName>
        <fullName evidence="1">Uncharacterized protein</fullName>
    </submittedName>
</protein>
<gene>
    <name evidence="1" type="ORF">ONZ43_g3649</name>
</gene>
<sequence length="373" mass="38989">MKCNILTLVIPLVGLAGAAFLTPSSNVTGATTVTLPAGIVTGSLDSGVEYYRGIPYAQPPIGPLRLKPPVRLENFGSVQATGIGPACPQMTAIEITPLLLEVATLPDVQQTLFFGSSLGDETEDCLTISVMRPQGTTVNAKLPVLFWIFGGGFETGSPQAYNASVLIPQSVAQGKPIIFVAVNYRLGAFGFLGGSEVLADGAANLGLLDQRMGLEWVADNIAAFGGDPDAVTIWGESAGSISVFNQLALFDGNNTYKGRPLFRAAIMDSGSIAPTEPVDGVKAQKIFETVAAAAGCALEADSAKLPCLRRVDYDTFLNASNSVPPYLGFNSLAFNYAPRPDGQILTDSPEVLARTGKYAAVPLIIGNQENEAG</sequence>
<evidence type="ECO:0000313" key="2">
    <source>
        <dbReference type="Proteomes" id="UP001153334"/>
    </source>
</evidence>
<organism evidence="1 2">
    <name type="scientific">Nemania bipapillata</name>
    <dbReference type="NCBI Taxonomy" id="110536"/>
    <lineage>
        <taxon>Eukaryota</taxon>
        <taxon>Fungi</taxon>
        <taxon>Dikarya</taxon>
        <taxon>Ascomycota</taxon>
        <taxon>Pezizomycotina</taxon>
        <taxon>Sordariomycetes</taxon>
        <taxon>Xylariomycetidae</taxon>
        <taxon>Xylariales</taxon>
        <taxon>Xylariaceae</taxon>
        <taxon>Nemania</taxon>
    </lineage>
</organism>
<reference evidence="1" key="1">
    <citation type="submission" date="2022-11" db="EMBL/GenBank/DDBJ databases">
        <title>Genome Sequence of Nemania bipapillata.</title>
        <authorList>
            <person name="Buettner E."/>
        </authorList>
    </citation>
    <scope>NUCLEOTIDE SEQUENCE</scope>
    <source>
        <strain evidence="1">CP14</strain>
    </source>
</reference>
<keyword evidence="2" id="KW-1185">Reference proteome</keyword>
<proteinExistence type="predicted"/>